<dbReference type="InterPro" id="IPR001304">
    <property type="entry name" value="C-type_lectin-like"/>
</dbReference>
<dbReference type="SUPFAM" id="SSF56436">
    <property type="entry name" value="C-type lectin-like"/>
    <property type="match status" value="2"/>
</dbReference>
<dbReference type="Gene3D" id="3.10.100.10">
    <property type="entry name" value="Mannose-Binding Protein A, subunit A"/>
    <property type="match status" value="2"/>
</dbReference>
<dbReference type="Pfam" id="PF00059">
    <property type="entry name" value="Lectin_C"/>
    <property type="match status" value="1"/>
</dbReference>
<sequence length="342" mass="39053">MIDFHPFRKPYDVLGITVEIRGDELRFGDRISRHIPRTRPDTHDDLSGCTDLLPVACNCCSFYRFSFWFMAARYCHDQDKVLALTESDDDQTFYAGYIQGALSASQALSQGITGVWTSVRSVPNGTEPVWVSFPGSYVLSRHYWQPGEPNIYPNYEDVCVSLQQETMFRNWMSESCDAHNYVEGYVCSQNMPPFTQTCSNPNSLKTISNKCAGLSYCSIRSLKELFPETSCPVADELFLQYRFQCSEDRQAKCSSGSFYITGRCLVIEPKQKRLPFDAAREDCRRKGGYLASNIDESMDMELSRQVVRKSKDNDVFWIDLQVNVSGQALWSDGSVVTYRLYL</sequence>
<evidence type="ECO:0000313" key="4">
    <source>
        <dbReference type="WBParaSite" id="HPBE_0000748001-mRNA-1"/>
    </source>
</evidence>
<reference evidence="4" key="2">
    <citation type="submission" date="2019-09" db="UniProtKB">
        <authorList>
            <consortium name="WormBaseParasite"/>
        </authorList>
    </citation>
    <scope>IDENTIFICATION</scope>
</reference>
<reference evidence="2 3" key="1">
    <citation type="submission" date="2018-11" db="EMBL/GenBank/DDBJ databases">
        <authorList>
            <consortium name="Pathogen Informatics"/>
        </authorList>
    </citation>
    <scope>NUCLEOTIDE SEQUENCE [LARGE SCALE GENOMIC DNA]</scope>
</reference>
<dbReference type="InterPro" id="IPR016187">
    <property type="entry name" value="CTDL_fold"/>
</dbReference>
<dbReference type="InterPro" id="IPR016186">
    <property type="entry name" value="C-type_lectin-like/link_sf"/>
</dbReference>
<organism evidence="2">
    <name type="scientific">Heligmosomoides polygyrus</name>
    <name type="common">Parasitic roundworm</name>
    <dbReference type="NCBI Taxonomy" id="6339"/>
    <lineage>
        <taxon>Eukaryota</taxon>
        <taxon>Metazoa</taxon>
        <taxon>Ecdysozoa</taxon>
        <taxon>Nematoda</taxon>
        <taxon>Chromadorea</taxon>
        <taxon>Rhabditida</taxon>
        <taxon>Rhabditina</taxon>
        <taxon>Rhabditomorpha</taxon>
        <taxon>Strongyloidea</taxon>
        <taxon>Heligmosomidae</taxon>
        <taxon>Heligmosomoides</taxon>
    </lineage>
</organism>
<dbReference type="AlphaFoldDB" id="A0A3P8BHV0"/>
<accession>A0A3P8BHV0</accession>
<dbReference type="WBParaSite" id="HPBE_0000748001-mRNA-1">
    <property type="protein sequence ID" value="HPBE_0000748001-mRNA-1"/>
    <property type="gene ID" value="HPBE_0000748001"/>
</dbReference>
<evidence type="ECO:0000259" key="1">
    <source>
        <dbReference type="PROSITE" id="PS50041"/>
    </source>
</evidence>
<proteinExistence type="predicted"/>
<dbReference type="CDD" id="cd00037">
    <property type="entry name" value="CLECT"/>
    <property type="match status" value="2"/>
</dbReference>
<dbReference type="OrthoDB" id="5797898at2759"/>
<protein>
    <submittedName>
        <fullName evidence="4">C-type lectin domain-containing protein</fullName>
    </submittedName>
</protein>
<evidence type="ECO:0000313" key="2">
    <source>
        <dbReference type="EMBL" id="VDO72445.1"/>
    </source>
</evidence>
<name>A0A3P8BHV0_HELPZ</name>
<evidence type="ECO:0000313" key="3">
    <source>
        <dbReference type="Proteomes" id="UP000050761"/>
    </source>
</evidence>
<gene>
    <name evidence="2" type="ORF">HPBE_LOCUS7481</name>
</gene>
<dbReference type="PROSITE" id="PS50041">
    <property type="entry name" value="C_TYPE_LECTIN_2"/>
    <property type="match status" value="1"/>
</dbReference>
<feature type="domain" description="C-type lectin" evidence="1">
    <location>
        <begin position="63"/>
        <end position="177"/>
    </location>
</feature>
<dbReference type="EMBL" id="UZAH01025901">
    <property type="protein sequence ID" value="VDO72445.1"/>
    <property type="molecule type" value="Genomic_DNA"/>
</dbReference>
<dbReference type="Proteomes" id="UP000050761">
    <property type="component" value="Unassembled WGS sequence"/>
</dbReference>
<keyword evidence="3" id="KW-1185">Reference proteome</keyword>